<gene>
    <name evidence="4" type="ORF">NCTC10211_00380</name>
</gene>
<dbReference type="InterPro" id="IPR015217">
    <property type="entry name" value="Invasin_dom_3"/>
</dbReference>
<dbReference type="EMBL" id="UGYK01000002">
    <property type="protein sequence ID" value="SUI39454.1"/>
    <property type="molecule type" value="Genomic_DNA"/>
</dbReference>
<dbReference type="InterPro" id="IPR003344">
    <property type="entry name" value="Big_1_dom"/>
</dbReference>
<dbReference type="AlphaFoldDB" id="A0A379Y1I8"/>
<dbReference type="InterPro" id="IPR008964">
    <property type="entry name" value="Invasin/intimin_cell_adhesion"/>
</dbReference>
<dbReference type="Pfam" id="PF09134">
    <property type="entry name" value="Invasin_D3"/>
    <property type="match status" value="5"/>
</dbReference>
<evidence type="ECO:0000313" key="5">
    <source>
        <dbReference type="Proteomes" id="UP000254765"/>
    </source>
</evidence>
<dbReference type="Proteomes" id="UP000254765">
    <property type="component" value="Unassembled WGS sequence"/>
</dbReference>
<comment type="similarity">
    <text evidence="1">Belongs to the intimin/invasin family.</text>
</comment>
<evidence type="ECO:0000256" key="1">
    <source>
        <dbReference type="ARBA" id="ARBA00010116"/>
    </source>
</evidence>
<evidence type="ECO:0000259" key="3">
    <source>
        <dbReference type="PROSITE" id="PS51127"/>
    </source>
</evidence>
<dbReference type="InterPro" id="IPR013783">
    <property type="entry name" value="Ig-like_fold"/>
</dbReference>
<organism evidence="4 5">
    <name type="scientific">Serratia marcescens</name>
    <dbReference type="NCBI Taxonomy" id="615"/>
    <lineage>
        <taxon>Bacteria</taxon>
        <taxon>Pseudomonadati</taxon>
        <taxon>Pseudomonadota</taxon>
        <taxon>Gammaproteobacteria</taxon>
        <taxon>Enterobacterales</taxon>
        <taxon>Yersiniaceae</taxon>
        <taxon>Serratia</taxon>
    </lineage>
</organism>
<evidence type="ECO:0000313" key="4">
    <source>
        <dbReference type="EMBL" id="SUI39454.1"/>
    </source>
</evidence>
<protein>
    <submittedName>
        <fullName evidence="4">Invasin</fullName>
    </submittedName>
</protein>
<accession>A0A379Y1I8</accession>
<dbReference type="SMART" id="SM00634">
    <property type="entry name" value="BID_1"/>
    <property type="match status" value="4"/>
</dbReference>
<name>A0A379Y1I8_SERMA</name>
<dbReference type="Gene3D" id="2.60.40.10">
    <property type="entry name" value="Immunoglobulins"/>
    <property type="match status" value="5"/>
</dbReference>
<feature type="domain" description="Big-1" evidence="3">
    <location>
        <begin position="331"/>
        <end position="431"/>
    </location>
</feature>
<feature type="domain" description="Big-1" evidence="3">
    <location>
        <begin position="220"/>
        <end position="320"/>
    </location>
</feature>
<dbReference type="PROSITE" id="PS51127">
    <property type="entry name" value="BIG1"/>
    <property type="match status" value="4"/>
</dbReference>
<feature type="region of interest" description="Disordered" evidence="2">
    <location>
        <begin position="543"/>
        <end position="591"/>
    </location>
</feature>
<feature type="domain" description="Big-1" evidence="3">
    <location>
        <begin position="442"/>
        <end position="542"/>
    </location>
</feature>
<evidence type="ECO:0000256" key="2">
    <source>
        <dbReference type="SAM" id="MobiDB-lite"/>
    </source>
</evidence>
<sequence>MRHRRRVSLADNTATSTLTFTAKDANGNLITTLNAGDVSFGITAAGGDTSKVTLGAVTKVSDGVFTATLKGTLADTYTIVPAANGTPVSGLSDTVTLTAGTTPDAGEGNSTFAASPKSIAADNTATSTLTFTAKDANGNLITTLNAGDVSFGITAAGGDTSKVTLGAVTKVSDGVFTATLKGTLADTYTIVPAANGTPVSGLSDTVTLTAGTTPDAGEGNSTFAASPKSIAADDTATSTLTFTAKDANGNLITTLNAGDVSFGITAAGGDTSKVTLGTVTKVSDGVFTATLKGTLADTYTIVPAANGTPVSGLSDTVTLTAGTTPDAGEGNSTFAASPKSIAADNTATSTLTFTAKDANGNLITTLNAGDVSFGITAAGGDTSKVTLGAVTKVSDGVFTATLKGTLADTYTIVPAANGTPVSGLSDTVTLTAGTTPDAGEGNSTFAASPKSIVADNTATSTLTFTAKDANGNLITTLNAGDVSFGITAAGGDTSKVTLGAVTKVSDGVFTATLKGTLADTYTIVPAANGTPVSGLSDTVTLTAGTTPDAGEGNSTFAASPKSIAADRHRDLDADVHGEGRERQPDHHAERR</sequence>
<proteinExistence type="inferred from homology"/>
<dbReference type="SUPFAM" id="SSF49373">
    <property type="entry name" value="Invasin/intimin cell-adhesion fragments"/>
    <property type="match status" value="5"/>
</dbReference>
<feature type="compositionally biased region" description="Basic and acidic residues" evidence="2">
    <location>
        <begin position="564"/>
        <end position="591"/>
    </location>
</feature>
<feature type="domain" description="Big-1" evidence="3">
    <location>
        <begin position="109"/>
        <end position="209"/>
    </location>
</feature>
<reference evidence="4 5" key="1">
    <citation type="submission" date="2018-06" db="EMBL/GenBank/DDBJ databases">
        <authorList>
            <consortium name="Pathogen Informatics"/>
            <person name="Doyle S."/>
        </authorList>
    </citation>
    <scope>NUCLEOTIDE SEQUENCE [LARGE SCALE GENOMIC DNA]</scope>
    <source>
        <strain evidence="4 5">NCTC10211</strain>
    </source>
</reference>